<evidence type="ECO:0000256" key="4">
    <source>
        <dbReference type="ARBA" id="ARBA00022691"/>
    </source>
</evidence>
<dbReference type="GO" id="GO:0009307">
    <property type="term" value="P:DNA restriction-modification system"/>
    <property type="evidence" value="ECO:0007669"/>
    <property type="project" value="UniProtKB-KW"/>
</dbReference>
<name>A0A7C9MIK2_9MICO</name>
<evidence type="ECO:0000256" key="1">
    <source>
        <dbReference type="ARBA" id="ARBA00011975"/>
    </source>
</evidence>
<keyword evidence="2 6" id="KW-0489">Methyltransferase</keyword>
<keyword evidence="4 6" id="KW-0949">S-adenosyl-L-methionine</keyword>
<dbReference type="EMBL" id="WODA01000023">
    <property type="protein sequence ID" value="MUN08018.1"/>
    <property type="molecule type" value="Genomic_DNA"/>
</dbReference>
<keyword evidence="5" id="KW-0680">Restriction system</keyword>
<dbReference type="Gene3D" id="3.90.120.10">
    <property type="entry name" value="DNA Methylase, subunit A, domain 2"/>
    <property type="match status" value="1"/>
</dbReference>
<gene>
    <name evidence="8" type="primary">dcm</name>
    <name evidence="8" type="ORF">GLX25_12935</name>
</gene>
<evidence type="ECO:0000256" key="2">
    <source>
        <dbReference type="ARBA" id="ARBA00022603"/>
    </source>
</evidence>
<evidence type="ECO:0000256" key="3">
    <source>
        <dbReference type="ARBA" id="ARBA00022679"/>
    </source>
</evidence>
<dbReference type="NCBIfam" id="TIGR00675">
    <property type="entry name" value="dcm"/>
    <property type="match status" value="1"/>
</dbReference>
<dbReference type="AlphaFoldDB" id="A0A7C9MIK2"/>
<dbReference type="GO" id="GO:0003886">
    <property type="term" value="F:DNA (cytosine-5-)-methyltransferase activity"/>
    <property type="evidence" value="ECO:0007669"/>
    <property type="project" value="UniProtKB-EC"/>
</dbReference>
<comment type="caution">
    <text evidence="8">The sequence shown here is derived from an EMBL/GenBank/DDBJ whole genome shotgun (WGS) entry which is preliminary data.</text>
</comment>
<accession>A0A7C9MIK2</accession>
<dbReference type="PROSITE" id="PS51679">
    <property type="entry name" value="SAM_MT_C5"/>
    <property type="match status" value="1"/>
</dbReference>
<dbReference type="PRINTS" id="PR00105">
    <property type="entry name" value="C5METTRFRASE"/>
</dbReference>
<dbReference type="SUPFAM" id="SSF53335">
    <property type="entry name" value="S-adenosyl-L-methionine-dependent methyltransferases"/>
    <property type="match status" value="1"/>
</dbReference>
<reference evidence="8 9" key="1">
    <citation type="submission" date="2019-11" db="EMBL/GenBank/DDBJ databases">
        <title>Agromyces kandeliae sp. nov., isolated from mangrove soil.</title>
        <authorList>
            <person name="Wang R."/>
        </authorList>
    </citation>
    <scope>NUCLEOTIDE SEQUENCE [LARGE SCALE GENOMIC DNA]</scope>
    <source>
        <strain evidence="8 9">JCM 11431</strain>
    </source>
</reference>
<keyword evidence="3 6" id="KW-0808">Transferase</keyword>
<proteinExistence type="inferred from homology"/>
<dbReference type="EC" id="2.1.1.37" evidence="1"/>
<evidence type="ECO:0000256" key="6">
    <source>
        <dbReference type="PROSITE-ProRule" id="PRU01016"/>
    </source>
</evidence>
<comment type="similarity">
    <text evidence="6 7">Belongs to the class I-like SAM-binding methyltransferase superfamily. C5-methyltransferase family.</text>
</comment>
<dbReference type="InterPro" id="IPR001525">
    <property type="entry name" value="C5_MeTfrase"/>
</dbReference>
<keyword evidence="9" id="KW-1185">Reference proteome</keyword>
<evidence type="ECO:0000256" key="7">
    <source>
        <dbReference type="RuleBase" id="RU000416"/>
    </source>
</evidence>
<dbReference type="GO" id="GO:0032259">
    <property type="term" value="P:methylation"/>
    <property type="evidence" value="ECO:0007669"/>
    <property type="project" value="UniProtKB-KW"/>
</dbReference>
<evidence type="ECO:0000313" key="8">
    <source>
        <dbReference type="EMBL" id="MUN08018.1"/>
    </source>
</evidence>
<feature type="active site" evidence="6">
    <location>
        <position position="164"/>
    </location>
</feature>
<dbReference type="InterPro" id="IPR029063">
    <property type="entry name" value="SAM-dependent_MTases_sf"/>
</dbReference>
<sequence>MEGSIAISTLLGCSPQQRPLGPRDGATCDRDCRAVLGGGLAERSRSPERSVCLRSHVRGRCEGVAVNELRPVRRPVAIDLFAGAGGLSLGFESAGFDVLSAVEYDPVHAATHLFNFPRADVVCADIASLRGEDLIRSARKGWSAHYPEKDWDGVVDAVIGGPSCQGFSAMGRQDASDERNRFILEFVRLVAEVRPRAFCMENVPGLLDARFDEIRSRALRALSAAGYEFVGHEDVLHAEDFGVPQRRRRVMILGVLRGEGSPQPPKPTGARVFTVADALEGLPELKRRAPVTTTDSLRLSTRALRNYLDARGDFIEFADVKGRAIDGLGHPRDFQPQKLHGYRSTLHSASSVARFRATAQGAKEPISRAYRLAWDQPALTLRAGTGRERGSFSAARPLHPVEPRVVTAREAARLHSFPDWFRFHTTNWHAHRQIGNSVPPLLARAAAIALLAALESHPQASALGRACDSDERLLSFSPTEAARFFEVAEDQVPKRRRTAMAPLQGSAA</sequence>
<dbReference type="Gene3D" id="3.40.50.150">
    <property type="entry name" value="Vaccinia Virus protein VP39"/>
    <property type="match status" value="1"/>
</dbReference>
<organism evidence="8 9">
    <name type="scientific">Agromyces luteolus</name>
    <dbReference type="NCBI Taxonomy" id="88373"/>
    <lineage>
        <taxon>Bacteria</taxon>
        <taxon>Bacillati</taxon>
        <taxon>Actinomycetota</taxon>
        <taxon>Actinomycetes</taxon>
        <taxon>Micrococcales</taxon>
        <taxon>Microbacteriaceae</taxon>
        <taxon>Agromyces</taxon>
    </lineage>
</organism>
<dbReference type="Proteomes" id="UP000480122">
    <property type="component" value="Unassembled WGS sequence"/>
</dbReference>
<protein>
    <recommendedName>
        <fullName evidence="1">DNA (cytosine-5-)-methyltransferase</fullName>
        <ecNumber evidence="1">2.1.1.37</ecNumber>
    </recommendedName>
</protein>
<dbReference type="PANTHER" id="PTHR10629">
    <property type="entry name" value="CYTOSINE-SPECIFIC METHYLTRANSFERASE"/>
    <property type="match status" value="1"/>
</dbReference>
<evidence type="ECO:0000256" key="5">
    <source>
        <dbReference type="ARBA" id="ARBA00022747"/>
    </source>
</evidence>
<dbReference type="PANTHER" id="PTHR10629:SF52">
    <property type="entry name" value="DNA (CYTOSINE-5)-METHYLTRANSFERASE 1"/>
    <property type="match status" value="1"/>
</dbReference>
<dbReference type="Pfam" id="PF00145">
    <property type="entry name" value="DNA_methylase"/>
    <property type="match status" value="1"/>
</dbReference>
<dbReference type="InterPro" id="IPR050390">
    <property type="entry name" value="C5-Methyltransferase"/>
</dbReference>
<evidence type="ECO:0000313" key="9">
    <source>
        <dbReference type="Proteomes" id="UP000480122"/>
    </source>
</evidence>